<protein>
    <submittedName>
        <fullName evidence="1">Cell surface hydrolase</fullName>
    </submittedName>
</protein>
<keyword evidence="2" id="KW-1185">Reference proteome</keyword>
<dbReference type="AlphaFoldDB" id="A0A0R1KGW0"/>
<evidence type="ECO:0000313" key="1">
    <source>
        <dbReference type="EMBL" id="KRK78247.1"/>
    </source>
</evidence>
<dbReference type="EMBL" id="AZDT01000001">
    <property type="protein sequence ID" value="KRK78247.1"/>
    <property type="molecule type" value="Genomic_DNA"/>
</dbReference>
<sequence>MGQNQMLIRGDNMRFKKGIWFSLIMGLLILSGCSRASNQPVKDVHQSYGASYVPTLFFHGYGSSANAEMHMINAAKSAGVTRTILRATVAKNGHVTWRGQFKPGDHHPLVAVQFTDNRNSDYPQDATWAKRVITGLQKSYHITKFNVVGHSMGNMAIVYYLLANGQNRHLPQLQKEVDIAGHFNGILGVNDEPNRMTLSSAGKPNKMDHNYQQLLALRQRFPRQVQVLNIFGDLNNGTHSDGRVSNASSQSLKYLVKQRAATYQEHRIVGAEAQHSKLHDNAQVDQLLIQFLWHR</sequence>
<dbReference type="Gene3D" id="3.40.50.1820">
    <property type="entry name" value="alpha/beta hydrolase"/>
    <property type="match status" value="1"/>
</dbReference>
<accession>A0A0R1KGW0</accession>
<organism evidence="1 2">
    <name type="scientific">Levilactobacillus namurensis DSM 19117</name>
    <dbReference type="NCBI Taxonomy" id="1423773"/>
    <lineage>
        <taxon>Bacteria</taxon>
        <taxon>Bacillati</taxon>
        <taxon>Bacillota</taxon>
        <taxon>Bacilli</taxon>
        <taxon>Lactobacillales</taxon>
        <taxon>Lactobacillaceae</taxon>
        <taxon>Levilactobacillus</taxon>
    </lineage>
</organism>
<keyword evidence="1" id="KW-0378">Hydrolase</keyword>
<name>A0A0R1KGW0_9LACO</name>
<dbReference type="PATRIC" id="fig|1423773.3.peg.79"/>
<comment type="caution">
    <text evidence="1">The sequence shown here is derived from an EMBL/GenBank/DDBJ whole genome shotgun (WGS) entry which is preliminary data.</text>
</comment>
<dbReference type="GO" id="GO:0016787">
    <property type="term" value="F:hydrolase activity"/>
    <property type="evidence" value="ECO:0007669"/>
    <property type="project" value="UniProtKB-KW"/>
</dbReference>
<dbReference type="InterPro" id="IPR029058">
    <property type="entry name" value="AB_hydrolase_fold"/>
</dbReference>
<dbReference type="InterPro" id="IPR010315">
    <property type="entry name" value="DUF915_hydro-like"/>
</dbReference>
<proteinExistence type="predicted"/>
<dbReference type="Pfam" id="PF06028">
    <property type="entry name" value="DUF915"/>
    <property type="match status" value="1"/>
</dbReference>
<dbReference type="Proteomes" id="UP000051162">
    <property type="component" value="Unassembled WGS sequence"/>
</dbReference>
<gene>
    <name evidence="1" type="ORF">FD30_GL000079</name>
</gene>
<reference evidence="1 2" key="1">
    <citation type="journal article" date="2015" name="Genome Announc.">
        <title>Expanding the biotechnology potential of lactobacilli through comparative genomics of 213 strains and associated genera.</title>
        <authorList>
            <person name="Sun Z."/>
            <person name="Harris H.M."/>
            <person name="McCann A."/>
            <person name="Guo C."/>
            <person name="Argimon S."/>
            <person name="Zhang W."/>
            <person name="Yang X."/>
            <person name="Jeffery I.B."/>
            <person name="Cooney J.C."/>
            <person name="Kagawa T.F."/>
            <person name="Liu W."/>
            <person name="Song Y."/>
            <person name="Salvetti E."/>
            <person name="Wrobel A."/>
            <person name="Rasinkangas P."/>
            <person name="Parkhill J."/>
            <person name="Rea M.C."/>
            <person name="O'Sullivan O."/>
            <person name="Ritari J."/>
            <person name="Douillard F.P."/>
            <person name="Paul Ross R."/>
            <person name="Yang R."/>
            <person name="Briner A.E."/>
            <person name="Felis G.E."/>
            <person name="de Vos W.M."/>
            <person name="Barrangou R."/>
            <person name="Klaenhammer T.R."/>
            <person name="Caufield P.W."/>
            <person name="Cui Y."/>
            <person name="Zhang H."/>
            <person name="O'Toole P.W."/>
        </authorList>
    </citation>
    <scope>NUCLEOTIDE SEQUENCE [LARGE SCALE GENOMIC DNA]</scope>
    <source>
        <strain evidence="1 2">DSM 19117</strain>
    </source>
</reference>
<dbReference type="STRING" id="1423773.FD30_GL000079"/>
<dbReference type="SUPFAM" id="SSF53474">
    <property type="entry name" value="alpha/beta-Hydrolases"/>
    <property type="match status" value="1"/>
</dbReference>
<evidence type="ECO:0000313" key="2">
    <source>
        <dbReference type="Proteomes" id="UP000051162"/>
    </source>
</evidence>